<dbReference type="RefSeq" id="WP_342693167.1">
    <property type="nucleotide sequence ID" value="NZ_JBCGDP010000023.1"/>
</dbReference>
<dbReference type="Proteomes" id="UP001468798">
    <property type="component" value="Unassembled WGS sequence"/>
</dbReference>
<accession>A0ABU9NSQ8</accession>
<evidence type="ECO:0000313" key="4">
    <source>
        <dbReference type="EMBL" id="MEM0578345.1"/>
    </source>
</evidence>
<keyword evidence="2 3" id="KW-0040">ANK repeat</keyword>
<keyword evidence="5" id="KW-1185">Reference proteome</keyword>
<dbReference type="InterPro" id="IPR036770">
    <property type="entry name" value="Ankyrin_rpt-contain_sf"/>
</dbReference>
<gene>
    <name evidence="4" type="ORF">WFZ86_17710</name>
</gene>
<dbReference type="EMBL" id="JBCGDP010000023">
    <property type="protein sequence ID" value="MEM0578345.1"/>
    <property type="molecule type" value="Genomic_DNA"/>
</dbReference>
<protein>
    <submittedName>
        <fullName evidence="4">Ankyrin repeat domain-containing protein</fullName>
    </submittedName>
</protein>
<reference evidence="4 5" key="1">
    <citation type="submission" date="2024-03" db="EMBL/GenBank/DDBJ databases">
        <title>Two novel species of the genus Flavobacterium exhibiting potentially degradation of complex polysaccharides.</title>
        <authorList>
            <person name="Lian X."/>
        </authorList>
    </citation>
    <scope>NUCLEOTIDE SEQUENCE [LARGE SCALE GENOMIC DNA]</scope>
    <source>
        <strain evidence="4 5">N6</strain>
    </source>
</reference>
<dbReference type="InterPro" id="IPR002110">
    <property type="entry name" value="Ankyrin_rpt"/>
</dbReference>
<comment type="caution">
    <text evidence="4">The sequence shown here is derived from an EMBL/GenBank/DDBJ whole genome shotgun (WGS) entry which is preliminary data.</text>
</comment>
<dbReference type="PANTHER" id="PTHR24198">
    <property type="entry name" value="ANKYRIN REPEAT AND PROTEIN KINASE DOMAIN-CONTAINING PROTEIN"/>
    <property type="match status" value="1"/>
</dbReference>
<dbReference type="SUPFAM" id="SSF48403">
    <property type="entry name" value="Ankyrin repeat"/>
    <property type="match status" value="1"/>
</dbReference>
<dbReference type="PROSITE" id="PS50088">
    <property type="entry name" value="ANK_REPEAT"/>
    <property type="match status" value="1"/>
</dbReference>
<dbReference type="PANTHER" id="PTHR24198:SF165">
    <property type="entry name" value="ANKYRIN REPEAT-CONTAINING PROTEIN-RELATED"/>
    <property type="match status" value="1"/>
</dbReference>
<dbReference type="Gene3D" id="1.25.40.20">
    <property type="entry name" value="Ankyrin repeat-containing domain"/>
    <property type="match status" value="1"/>
</dbReference>
<feature type="repeat" description="ANK" evidence="3">
    <location>
        <begin position="74"/>
        <end position="106"/>
    </location>
</feature>
<dbReference type="SMART" id="SM00248">
    <property type="entry name" value="ANK"/>
    <property type="match status" value="4"/>
</dbReference>
<sequence length="295" mass="33626">MKNTILLILVFVMNSCYKQETLVDKSKLNGYDYRLYQSTPAWTLAKAIKAEDIEKIKEEVLQKKVPIDLADPKYGSTLLRIAIYNKHYNSVKTLLELGADPNKHDSFNGATPVLAAAKSSDPRYLQLLLVYKGDPNSREYFSDANSTQDEARETALTSCITSMDGYHDLEKVKMLVEAGADINYSKRGIIQSVFGQAILSGKMDVALYLIEKEVDYTKPIAYPMLEGVIEEVSVLSILRSTVIELDTEQYKNKMKLVAFLKTKGLDYDKEPIDRTTIERIRAMYPNNWKEYINRF</sequence>
<dbReference type="PROSITE" id="PS50297">
    <property type="entry name" value="ANK_REP_REGION"/>
    <property type="match status" value="1"/>
</dbReference>
<keyword evidence="1" id="KW-0677">Repeat</keyword>
<proteinExistence type="predicted"/>
<dbReference type="Pfam" id="PF00023">
    <property type="entry name" value="Ank"/>
    <property type="match status" value="1"/>
</dbReference>
<name>A0ABU9NSQ8_9FLAO</name>
<evidence type="ECO:0000256" key="3">
    <source>
        <dbReference type="PROSITE-ProRule" id="PRU00023"/>
    </source>
</evidence>
<organism evidence="4 5">
    <name type="scientific">Flavobacterium polysaccharolyticum</name>
    <dbReference type="NCBI Taxonomy" id="3133148"/>
    <lineage>
        <taxon>Bacteria</taxon>
        <taxon>Pseudomonadati</taxon>
        <taxon>Bacteroidota</taxon>
        <taxon>Flavobacteriia</taxon>
        <taxon>Flavobacteriales</taxon>
        <taxon>Flavobacteriaceae</taxon>
        <taxon>Flavobacterium</taxon>
    </lineage>
</organism>
<evidence type="ECO:0000256" key="1">
    <source>
        <dbReference type="ARBA" id="ARBA00022737"/>
    </source>
</evidence>
<evidence type="ECO:0000256" key="2">
    <source>
        <dbReference type="ARBA" id="ARBA00023043"/>
    </source>
</evidence>
<evidence type="ECO:0000313" key="5">
    <source>
        <dbReference type="Proteomes" id="UP001468798"/>
    </source>
</evidence>